<dbReference type="PROSITE" id="PS50011">
    <property type="entry name" value="PROTEIN_KINASE_DOM"/>
    <property type="match status" value="1"/>
</dbReference>
<keyword evidence="4 5" id="KW-0067">ATP-binding</keyword>
<feature type="region of interest" description="Disordered" evidence="6">
    <location>
        <begin position="327"/>
        <end position="347"/>
    </location>
</feature>
<name>M5U5A1_9BACT</name>
<dbReference type="GO" id="GO:0005524">
    <property type="term" value="F:ATP binding"/>
    <property type="evidence" value="ECO:0007669"/>
    <property type="project" value="UniProtKB-UniRule"/>
</dbReference>
<dbReference type="Gene3D" id="1.10.510.10">
    <property type="entry name" value="Transferase(Phosphotransferase) domain 1"/>
    <property type="match status" value="1"/>
</dbReference>
<feature type="domain" description="Protein kinase" evidence="7">
    <location>
        <begin position="188"/>
        <end position="494"/>
    </location>
</feature>
<evidence type="ECO:0000256" key="6">
    <source>
        <dbReference type="SAM" id="MobiDB-lite"/>
    </source>
</evidence>
<reference evidence="8 9" key="1">
    <citation type="journal article" date="2013" name="Mar. Genomics">
        <title>Expression of sulfatases in Rhodopirellula baltica and the diversity of sulfatases in the genus Rhodopirellula.</title>
        <authorList>
            <person name="Wegner C.E."/>
            <person name="Richter-Heitmann T."/>
            <person name="Klindworth A."/>
            <person name="Klockow C."/>
            <person name="Richter M."/>
            <person name="Achstetter T."/>
            <person name="Glockner F.O."/>
            <person name="Harder J."/>
        </authorList>
    </citation>
    <scope>NUCLEOTIDE SEQUENCE [LARGE SCALE GENOMIC DNA]</scope>
    <source>
        <strain evidence="8 9">SM41</strain>
    </source>
</reference>
<comment type="caution">
    <text evidence="8">The sequence shown here is derived from an EMBL/GenBank/DDBJ whole genome shotgun (WGS) entry which is preliminary data.</text>
</comment>
<keyword evidence="3 8" id="KW-0418">Kinase</keyword>
<feature type="region of interest" description="Disordered" evidence="6">
    <location>
        <begin position="69"/>
        <end position="183"/>
    </location>
</feature>
<organism evidence="8 9">
    <name type="scientific">Rhodopirellula sallentina SM41</name>
    <dbReference type="NCBI Taxonomy" id="1263870"/>
    <lineage>
        <taxon>Bacteria</taxon>
        <taxon>Pseudomonadati</taxon>
        <taxon>Planctomycetota</taxon>
        <taxon>Planctomycetia</taxon>
        <taxon>Pirellulales</taxon>
        <taxon>Pirellulaceae</taxon>
        <taxon>Rhodopirellula</taxon>
    </lineage>
</organism>
<protein>
    <submittedName>
        <fullName evidence="8">Serine/threonine protein kinase with PASTA sensor(S)</fullName>
    </submittedName>
</protein>
<dbReference type="InterPro" id="IPR008271">
    <property type="entry name" value="Ser/Thr_kinase_AS"/>
</dbReference>
<feature type="compositionally biased region" description="Low complexity" evidence="6">
    <location>
        <begin position="330"/>
        <end position="341"/>
    </location>
</feature>
<evidence type="ECO:0000313" key="9">
    <source>
        <dbReference type="Proteomes" id="UP000011885"/>
    </source>
</evidence>
<feature type="compositionally biased region" description="Polar residues" evidence="6">
    <location>
        <begin position="116"/>
        <end position="144"/>
    </location>
</feature>
<dbReference type="PANTHER" id="PTHR43289">
    <property type="entry name" value="MITOGEN-ACTIVATED PROTEIN KINASE KINASE KINASE 20-RELATED"/>
    <property type="match status" value="1"/>
</dbReference>
<gene>
    <name evidence="8" type="ORF">RSSM_01891</name>
</gene>
<dbReference type="InterPro" id="IPR011009">
    <property type="entry name" value="Kinase-like_dom_sf"/>
</dbReference>
<feature type="binding site" evidence="5">
    <location>
        <position position="217"/>
    </location>
    <ligand>
        <name>ATP</name>
        <dbReference type="ChEBI" id="CHEBI:30616"/>
    </ligand>
</feature>
<evidence type="ECO:0000256" key="4">
    <source>
        <dbReference type="ARBA" id="ARBA00022840"/>
    </source>
</evidence>
<dbReference type="PROSITE" id="PS00108">
    <property type="entry name" value="PROTEIN_KINASE_ST"/>
    <property type="match status" value="1"/>
</dbReference>
<accession>M5U5A1</accession>
<dbReference type="SMART" id="SM00220">
    <property type="entry name" value="S_TKc"/>
    <property type="match status" value="1"/>
</dbReference>
<dbReference type="Proteomes" id="UP000011885">
    <property type="component" value="Unassembled WGS sequence"/>
</dbReference>
<dbReference type="SUPFAM" id="SSF56112">
    <property type="entry name" value="Protein kinase-like (PK-like)"/>
    <property type="match status" value="1"/>
</dbReference>
<dbReference type="RefSeq" id="WP_008676764.1">
    <property type="nucleotide sequence ID" value="NZ_ANOH01000135.1"/>
</dbReference>
<feature type="non-terminal residue" evidence="8">
    <location>
        <position position="583"/>
    </location>
</feature>
<keyword evidence="2 5" id="KW-0547">Nucleotide-binding</keyword>
<dbReference type="AlphaFoldDB" id="M5U5A1"/>
<dbReference type="InterPro" id="IPR017441">
    <property type="entry name" value="Protein_kinase_ATP_BS"/>
</dbReference>
<dbReference type="GO" id="GO:0004674">
    <property type="term" value="F:protein serine/threonine kinase activity"/>
    <property type="evidence" value="ECO:0007669"/>
    <property type="project" value="UniProtKB-KW"/>
</dbReference>
<dbReference type="PROSITE" id="PS00107">
    <property type="entry name" value="PROTEIN_KINASE_ATP"/>
    <property type="match status" value="1"/>
</dbReference>
<dbReference type="Gene3D" id="3.30.200.20">
    <property type="entry name" value="Phosphorylase Kinase, domain 1"/>
    <property type="match status" value="1"/>
</dbReference>
<dbReference type="Pfam" id="PF00069">
    <property type="entry name" value="Pkinase"/>
    <property type="match status" value="1"/>
</dbReference>
<dbReference type="PANTHER" id="PTHR43289:SF6">
    <property type="entry name" value="SERINE_THREONINE-PROTEIN KINASE NEKL-3"/>
    <property type="match status" value="1"/>
</dbReference>
<dbReference type="EMBL" id="ANOH01000135">
    <property type="protein sequence ID" value="EMI56632.1"/>
    <property type="molecule type" value="Genomic_DNA"/>
</dbReference>
<evidence type="ECO:0000256" key="1">
    <source>
        <dbReference type="ARBA" id="ARBA00022679"/>
    </source>
</evidence>
<dbReference type="CDD" id="cd14014">
    <property type="entry name" value="STKc_PknB_like"/>
    <property type="match status" value="1"/>
</dbReference>
<keyword evidence="8" id="KW-0723">Serine/threonine-protein kinase</keyword>
<feature type="compositionally biased region" description="Low complexity" evidence="6">
    <location>
        <begin position="163"/>
        <end position="175"/>
    </location>
</feature>
<feature type="compositionally biased region" description="Low complexity" evidence="6">
    <location>
        <begin position="89"/>
        <end position="115"/>
    </location>
</feature>
<evidence type="ECO:0000256" key="5">
    <source>
        <dbReference type="PROSITE-ProRule" id="PRU10141"/>
    </source>
</evidence>
<evidence type="ECO:0000259" key="7">
    <source>
        <dbReference type="PROSITE" id="PS50011"/>
    </source>
</evidence>
<keyword evidence="1" id="KW-0808">Transferase</keyword>
<evidence type="ECO:0000256" key="2">
    <source>
        <dbReference type="ARBA" id="ARBA00022741"/>
    </source>
</evidence>
<dbReference type="InterPro" id="IPR000719">
    <property type="entry name" value="Prot_kinase_dom"/>
</dbReference>
<evidence type="ECO:0000256" key="3">
    <source>
        <dbReference type="ARBA" id="ARBA00022777"/>
    </source>
</evidence>
<dbReference type="OrthoDB" id="9801841at2"/>
<sequence length="583" mass="62080">MKLSDLPARELARLDAICLEYESQARETLRRGGDVKSLEEEIRPLVERYGGEHAPLLRAELQAILEELVRGEGDPAPQHPAVASSGAASTPSDRNPSSTNPTSTNPTPGNPTPASGQSVQTPAPQTPSAETASPQNQSTHSQTPQPTPADAHGAATEGFLHQSSDANADSSGDSPAPLPRLGDTIGPYVLTSILGRGGMGIVYRATDTRLDRSVAIKMLSLHDRQSHVLVERFQREAKAVAALTHPHIVELFDIGVFKGMPFVVMEHLRGETLLQRMQRDRIESEPITTQQVRNWGIQLADALAVAHSSGVIHRDIKPENVMVMRRTHPSSTTGSAKSSDSQTGSNESSLKLFDFGLSRVGSTNWQKDSGLTRALTPENINKISDTDSATRVGMILGTPGYMAPEQARGGVITPAADVFSLGCVLFEAMFGRPAFSGETATKRFSAVLEKQALADPARRRDDVALSDLILSMLSKDPAARPSAADVLETLKATTPDSQISRRSVSTITGSTANVDDGAVVISRRRLVEMIGGAVAGGLLGATVLPSRASGEMRAIRSIGVLRFQSASETADAKGDTPPPDRRL</sequence>
<evidence type="ECO:0000313" key="8">
    <source>
        <dbReference type="EMBL" id="EMI56632.1"/>
    </source>
</evidence>
<proteinExistence type="predicted"/>
<keyword evidence="9" id="KW-1185">Reference proteome</keyword>